<dbReference type="FunFam" id="3.30.160.60:FF:000446">
    <property type="entry name" value="Zinc finger protein"/>
    <property type="match status" value="1"/>
</dbReference>
<feature type="region of interest" description="Disordered" evidence="8">
    <location>
        <begin position="102"/>
        <end position="143"/>
    </location>
</feature>
<evidence type="ECO:0000256" key="4">
    <source>
        <dbReference type="ARBA" id="ARBA00022771"/>
    </source>
</evidence>
<comment type="subcellular location">
    <subcellularLocation>
        <location evidence="1">Nucleus</location>
    </subcellularLocation>
</comment>
<dbReference type="SMART" id="SM00066">
    <property type="entry name" value="GAL4"/>
    <property type="match status" value="1"/>
</dbReference>
<dbReference type="EMBL" id="JAUEPN010000001">
    <property type="protein sequence ID" value="KAK3299782.1"/>
    <property type="molecule type" value="Genomic_DNA"/>
</dbReference>
<keyword evidence="6" id="KW-0539">Nucleus</keyword>
<reference evidence="11" key="2">
    <citation type="submission" date="2023-06" db="EMBL/GenBank/DDBJ databases">
        <authorList>
            <consortium name="Lawrence Berkeley National Laboratory"/>
            <person name="Haridas S."/>
            <person name="Hensen N."/>
            <person name="Bonometti L."/>
            <person name="Westerberg I."/>
            <person name="Brannstrom I.O."/>
            <person name="Guillou S."/>
            <person name="Cros-Aarteil S."/>
            <person name="Calhoun S."/>
            <person name="Kuo A."/>
            <person name="Mondo S."/>
            <person name="Pangilinan J."/>
            <person name="Riley R."/>
            <person name="Labutti K."/>
            <person name="Andreopoulos B."/>
            <person name="Lipzen A."/>
            <person name="Chen C."/>
            <person name="Yanf M."/>
            <person name="Daum C."/>
            <person name="Ng V."/>
            <person name="Clum A."/>
            <person name="Steindorff A."/>
            <person name="Ohm R."/>
            <person name="Martin F."/>
            <person name="Silar P."/>
            <person name="Natvig D."/>
            <person name="Lalanne C."/>
            <person name="Gautier V."/>
            <person name="Ament-Velasquez S.L."/>
            <person name="Kruys A."/>
            <person name="Hutchinson M.I."/>
            <person name="Powell A.J."/>
            <person name="Barry K."/>
            <person name="Miller A.N."/>
            <person name="Grigoriev I.V."/>
            <person name="Debuchy R."/>
            <person name="Gladieux P."/>
            <person name="Thoren M.H."/>
            <person name="Johannesson H."/>
        </authorList>
    </citation>
    <scope>NUCLEOTIDE SEQUENCE</scope>
    <source>
        <strain evidence="11">CBS 168.71</strain>
    </source>
</reference>
<dbReference type="Pfam" id="PF04082">
    <property type="entry name" value="Fungal_trans"/>
    <property type="match status" value="1"/>
</dbReference>
<dbReference type="Gene3D" id="4.10.240.10">
    <property type="entry name" value="Zn(2)-C6 fungal-type DNA-binding domain"/>
    <property type="match status" value="1"/>
</dbReference>
<dbReference type="InterPro" id="IPR036864">
    <property type="entry name" value="Zn2-C6_fun-type_DNA-bd_sf"/>
</dbReference>
<keyword evidence="3" id="KW-0677">Repeat</keyword>
<dbReference type="PROSITE" id="PS00028">
    <property type="entry name" value="ZINC_FINGER_C2H2_1"/>
    <property type="match status" value="1"/>
</dbReference>
<dbReference type="CDD" id="cd00067">
    <property type="entry name" value="GAL4"/>
    <property type="match status" value="1"/>
</dbReference>
<evidence type="ECO:0000313" key="12">
    <source>
        <dbReference type="Proteomes" id="UP001278766"/>
    </source>
</evidence>
<proteinExistence type="predicted"/>
<dbReference type="InterPro" id="IPR001138">
    <property type="entry name" value="Zn2Cys6_DnaBD"/>
</dbReference>
<dbReference type="GO" id="GO:0008270">
    <property type="term" value="F:zinc ion binding"/>
    <property type="evidence" value="ECO:0007669"/>
    <property type="project" value="UniProtKB-KW"/>
</dbReference>
<feature type="domain" description="Zn(2)-C6 fungal-type" evidence="9">
    <location>
        <begin position="71"/>
        <end position="100"/>
    </location>
</feature>
<accession>A0AAE0HNE8</accession>
<dbReference type="GO" id="GO:0000978">
    <property type="term" value="F:RNA polymerase II cis-regulatory region sequence-specific DNA binding"/>
    <property type="evidence" value="ECO:0007669"/>
    <property type="project" value="InterPro"/>
</dbReference>
<comment type="caution">
    <text evidence="11">The sequence shown here is derived from an EMBL/GenBank/DDBJ whole genome shotgun (WGS) entry which is preliminary data.</text>
</comment>
<dbReference type="InterPro" id="IPR007219">
    <property type="entry name" value="XnlR_reg_dom"/>
</dbReference>
<dbReference type="PROSITE" id="PS50157">
    <property type="entry name" value="ZINC_FINGER_C2H2_2"/>
    <property type="match status" value="2"/>
</dbReference>
<dbReference type="GeneID" id="87843957"/>
<dbReference type="PANTHER" id="PTHR40626:SF3">
    <property type="entry name" value="TRANSCRIPTION FACTOR WITH C2H2 AND ZN(2)-CYS(6) DNA BINDING DOMAIN (EUROFUNG)-RELATED"/>
    <property type="match status" value="1"/>
</dbReference>
<feature type="domain" description="C2H2-type" evidence="10">
    <location>
        <begin position="8"/>
        <end position="35"/>
    </location>
</feature>
<dbReference type="CDD" id="cd12148">
    <property type="entry name" value="fungal_TF_MHR"/>
    <property type="match status" value="1"/>
</dbReference>
<organism evidence="11 12">
    <name type="scientific">Chaetomium fimeti</name>
    <dbReference type="NCBI Taxonomy" id="1854472"/>
    <lineage>
        <taxon>Eukaryota</taxon>
        <taxon>Fungi</taxon>
        <taxon>Dikarya</taxon>
        <taxon>Ascomycota</taxon>
        <taxon>Pezizomycotina</taxon>
        <taxon>Sordariomycetes</taxon>
        <taxon>Sordariomycetidae</taxon>
        <taxon>Sordariales</taxon>
        <taxon>Chaetomiaceae</taxon>
        <taxon>Chaetomium</taxon>
    </lineage>
</organism>
<dbReference type="InterPro" id="IPR036236">
    <property type="entry name" value="Znf_C2H2_sf"/>
</dbReference>
<evidence type="ECO:0000256" key="6">
    <source>
        <dbReference type="ARBA" id="ARBA00023242"/>
    </source>
</evidence>
<dbReference type="PROSITE" id="PS50048">
    <property type="entry name" value="ZN2_CY6_FUNGAL_2"/>
    <property type="match status" value="1"/>
</dbReference>
<evidence type="ECO:0000256" key="3">
    <source>
        <dbReference type="ARBA" id="ARBA00022737"/>
    </source>
</evidence>
<evidence type="ECO:0000256" key="1">
    <source>
        <dbReference type="ARBA" id="ARBA00004123"/>
    </source>
</evidence>
<name>A0AAE0HNE8_9PEZI</name>
<dbReference type="InterPro" id="IPR013087">
    <property type="entry name" value="Znf_C2H2_type"/>
</dbReference>
<keyword evidence="4 7" id="KW-0863">Zinc-finger</keyword>
<evidence type="ECO:0000256" key="8">
    <source>
        <dbReference type="SAM" id="MobiDB-lite"/>
    </source>
</evidence>
<dbReference type="Proteomes" id="UP001278766">
    <property type="component" value="Unassembled WGS sequence"/>
</dbReference>
<dbReference type="SUPFAM" id="SSF57667">
    <property type="entry name" value="beta-beta-alpha zinc fingers"/>
    <property type="match status" value="1"/>
</dbReference>
<sequence>MADALGLHRCPVCFKTYKRREHLQRHRSSHTSERPHRCVVCGASFQRSDVLKRHLQTCDGPSTPSSSRRRACDRCVRQKKACNSTQPCFNCQRRSVVCHYSNPPAPPSSSQPAAAAAPPLIDDASGHSNPDETVVSNHVPQPDQGPSELVLADSTFDHVPFDDLDTLIQETVSQFQIPDSWFAVSPSQSSATTATLDVESEPFHHNPPSDSLPSRYRGYSFRFLSDFTSRTGLVTSFECATLAQRQQIVSTFHQSYLDHQSLDSLGILPPPSLPPEELPSQIPGFVSSVGPESGGLSSWSFWLHNPIVVNLQQVVLLVKNVVRVKPNNSTITLNWSTALEQQCLRFFSPPRFAKFIELYWSVWHPNVNFLHRPTFNPTVTKPILLATMALIGACVSPDPVDIDDARMWFNCVEEMVFTDDDFFPVGTSENRQKLQALQAAYHVCLYQNWEGTDAGKRRIRRHRFSTVVSTARDLGIDTARHMDYSAQPKHEFSWYEFVMREELIRIFTWIFLLDTAFVIFNNLPHRMVIKEMKMSMASPEACFQAATAEECIDQIYRWMPLTSPFCTLLLRDAIENLCLDNLTQEVQQQYSQLGPLNLFAMVSAIHYMIFQHQNLFAVEGQLVPIRNGLRNWIGIWEKYAEVPSAVSPHGLLQEDCPAPALMWKRIGFVRFSHEYWLLGSLLTDRLSATTVASADMSSANASLPGLFSTSANGRGKARSAEPILEKYDQTSMRQVNDLITDFQKFTIG</sequence>
<keyword evidence="2" id="KW-0479">Metal-binding</keyword>
<keyword evidence="12" id="KW-1185">Reference proteome</keyword>
<dbReference type="AlphaFoldDB" id="A0AAE0HNE8"/>
<dbReference type="PANTHER" id="PTHR40626">
    <property type="entry name" value="MIP31509P"/>
    <property type="match status" value="1"/>
</dbReference>
<evidence type="ECO:0000256" key="2">
    <source>
        <dbReference type="ARBA" id="ARBA00022723"/>
    </source>
</evidence>
<dbReference type="RefSeq" id="XP_062663296.1">
    <property type="nucleotide sequence ID" value="XM_062807009.1"/>
</dbReference>
<evidence type="ECO:0000256" key="5">
    <source>
        <dbReference type="ARBA" id="ARBA00022833"/>
    </source>
</evidence>
<evidence type="ECO:0000259" key="9">
    <source>
        <dbReference type="PROSITE" id="PS50048"/>
    </source>
</evidence>
<dbReference type="SUPFAM" id="SSF57701">
    <property type="entry name" value="Zn2/Cys6 DNA-binding domain"/>
    <property type="match status" value="1"/>
</dbReference>
<evidence type="ECO:0000259" key="10">
    <source>
        <dbReference type="PROSITE" id="PS50157"/>
    </source>
</evidence>
<dbReference type="GO" id="GO:0000981">
    <property type="term" value="F:DNA-binding transcription factor activity, RNA polymerase II-specific"/>
    <property type="evidence" value="ECO:0007669"/>
    <property type="project" value="InterPro"/>
</dbReference>
<dbReference type="SMART" id="SM00355">
    <property type="entry name" value="ZnF_C2H2"/>
    <property type="match status" value="2"/>
</dbReference>
<reference evidence="11" key="1">
    <citation type="journal article" date="2023" name="Mol. Phylogenet. Evol.">
        <title>Genome-scale phylogeny and comparative genomics of the fungal order Sordariales.</title>
        <authorList>
            <person name="Hensen N."/>
            <person name="Bonometti L."/>
            <person name="Westerberg I."/>
            <person name="Brannstrom I.O."/>
            <person name="Guillou S."/>
            <person name="Cros-Aarteil S."/>
            <person name="Calhoun S."/>
            <person name="Haridas S."/>
            <person name="Kuo A."/>
            <person name="Mondo S."/>
            <person name="Pangilinan J."/>
            <person name="Riley R."/>
            <person name="LaButti K."/>
            <person name="Andreopoulos B."/>
            <person name="Lipzen A."/>
            <person name="Chen C."/>
            <person name="Yan M."/>
            <person name="Daum C."/>
            <person name="Ng V."/>
            <person name="Clum A."/>
            <person name="Steindorff A."/>
            <person name="Ohm R.A."/>
            <person name="Martin F."/>
            <person name="Silar P."/>
            <person name="Natvig D.O."/>
            <person name="Lalanne C."/>
            <person name="Gautier V."/>
            <person name="Ament-Velasquez S.L."/>
            <person name="Kruys A."/>
            <person name="Hutchinson M.I."/>
            <person name="Powell A.J."/>
            <person name="Barry K."/>
            <person name="Miller A.N."/>
            <person name="Grigoriev I.V."/>
            <person name="Debuchy R."/>
            <person name="Gladieux P."/>
            <person name="Hiltunen Thoren M."/>
            <person name="Johannesson H."/>
        </authorList>
    </citation>
    <scope>NUCLEOTIDE SEQUENCE</scope>
    <source>
        <strain evidence="11">CBS 168.71</strain>
    </source>
</reference>
<dbReference type="GO" id="GO:0000785">
    <property type="term" value="C:chromatin"/>
    <property type="evidence" value="ECO:0007669"/>
    <property type="project" value="TreeGrafter"/>
</dbReference>
<evidence type="ECO:0000313" key="11">
    <source>
        <dbReference type="EMBL" id="KAK3299782.1"/>
    </source>
</evidence>
<feature type="domain" description="C2H2-type" evidence="10">
    <location>
        <begin position="36"/>
        <end position="63"/>
    </location>
</feature>
<dbReference type="GO" id="GO:0006351">
    <property type="term" value="P:DNA-templated transcription"/>
    <property type="evidence" value="ECO:0007669"/>
    <property type="project" value="InterPro"/>
</dbReference>
<keyword evidence="5" id="KW-0862">Zinc</keyword>
<dbReference type="Pfam" id="PF00172">
    <property type="entry name" value="Zn_clus"/>
    <property type="match status" value="1"/>
</dbReference>
<dbReference type="InterPro" id="IPR051059">
    <property type="entry name" value="VerF-like"/>
</dbReference>
<feature type="compositionally biased region" description="Low complexity" evidence="8">
    <location>
        <begin position="110"/>
        <end position="119"/>
    </location>
</feature>
<evidence type="ECO:0000256" key="7">
    <source>
        <dbReference type="PROSITE-ProRule" id="PRU00042"/>
    </source>
</evidence>
<protein>
    <submittedName>
        <fullName evidence="11">Uncharacterized protein</fullName>
    </submittedName>
</protein>
<gene>
    <name evidence="11" type="ORF">B0H64DRAFT_447660</name>
</gene>
<dbReference type="Gene3D" id="3.30.160.60">
    <property type="entry name" value="Classic Zinc Finger"/>
    <property type="match status" value="2"/>
</dbReference>
<dbReference type="GO" id="GO:0005634">
    <property type="term" value="C:nucleus"/>
    <property type="evidence" value="ECO:0007669"/>
    <property type="project" value="UniProtKB-SubCell"/>
</dbReference>